<keyword evidence="3" id="KW-1015">Disulfide bond</keyword>
<evidence type="ECO:0000256" key="6">
    <source>
        <dbReference type="SAM" id="MobiDB-lite"/>
    </source>
</evidence>
<dbReference type="PROSITE" id="PS00134">
    <property type="entry name" value="TRYPSIN_HIS"/>
    <property type="match status" value="1"/>
</dbReference>
<dbReference type="EMBL" id="OV725080">
    <property type="protein sequence ID" value="CAH1398367.1"/>
    <property type="molecule type" value="Genomic_DNA"/>
</dbReference>
<dbReference type="InterPro" id="IPR001314">
    <property type="entry name" value="Peptidase_S1A"/>
</dbReference>
<evidence type="ECO:0000256" key="3">
    <source>
        <dbReference type="ARBA" id="ARBA00023157"/>
    </source>
</evidence>
<dbReference type="FunFam" id="2.40.10.10:FF:000038">
    <property type="entry name" value="Serine protease"/>
    <property type="match status" value="1"/>
</dbReference>
<dbReference type="GO" id="GO:0005576">
    <property type="term" value="C:extracellular region"/>
    <property type="evidence" value="ECO:0007669"/>
    <property type="project" value="UniProtKB-SubCell"/>
</dbReference>
<dbReference type="InterPro" id="IPR001254">
    <property type="entry name" value="Trypsin_dom"/>
</dbReference>
<dbReference type="Pfam" id="PF00089">
    <property type="entry name" value="Trypsin"/>
    <property type="match status" value="1"/>
</dbReference>
<keyword evidence="2" id="KW-0964">Secreted</keyword>
<evidence type="ECO:0000256" key="5">
    <source>
        <dbReference type="ARBA" id="ARBA00076468"/>
    </source>
</evidence>
<evidence type="ECO:0000313" key="9">
    <source>
        <dbReference type="Proteomes" id="UP001152798"/>
    </source>
</evidence>
<feature type="region of interest" description="Disordered" evidence="6">
    <location>
        <begin position="33"/>
        <end position="101"/>
    </location>
</feature>
<evidence type="ECO:0000256" key="1">
    <source>
        <dbReference type="ARBA" id="ARBA00004613"/>
    </source>
</evidence>
<evidence type="ECO:0000256" key="2">
    <source>
        <dbReference type="ARBA" id="ARBA00022525"/>
    </source>
</evidence>
<dbReference type="InterPro" id="IPR018114">
    <property type="entry name" value="TRYPSIN_HIS"/>
</dbReference>
<dbReference type="PANTHER" id="PTHR24258:SF129">
    <property type="entry name" value="LP15124P-RELATED"/>
    <property type="match status" value="1"/>
</dbReference>
<sequence length="358" mass="38880">MVHYYQFPIPIVKLCPGVQVCCLLAADNSTVLPNPPDPSPPSPEPNPEPRPPKPPQPWPPRPQPIPETTPSVVNPDVPNPDQDGLQIPSVTPGTGCGRRRFPANLDTSLKVTGGDKNVPQQTFYGEAPWMVVILQKKEALTFKCGGTLITPNVVLTAAHCVKNTPIEEISVRAGEYDNRITNKPIPSQTQRVRKVESHPDFNSGNLHNDIALIFLEQPMQLNPVVDVICGPQKGEAVIGSDCVVTGWGRNAQNGSYQAVLSKVNLPLKTRESCLEKLRTSRLGVRFILHEGFICAGGDDKRDTCKGDGGGPLYCPSKSDPNKMVQIGIVAWGIGCGEGFPTVLTSVEHYLPWVQKQLS</sequence>
<name>A0A9P0MPX0_NEZVI</name>
<dbReference type="CDD" id="cd00190">
    <property type="entry name" value="Tryp_SPc"/>
    <property type="match status" value="1"/>
</dbReference>
<dbReference type="OrthoDB" id="6261922at2759"/>
<protein>
    <recommendedName>
        <fullName evidence="4">Phenoloxidase-activating factor 2</fullName>
    </recommendedName>
    <alternativeName>
        <fullName evidence="5">Prophenoloxidase-activating factor II</fullName>
    </alternativeName>
</protein>
<feature type="compositionally biased region" description="Pro residues" evidence="6">
    <location>
        <begin position="33"/>
        <end position="67"/>
    </location>
</feature>
<comment type="subcellular location">
    <subcellularLocation>
        <location evidence="1">Secreted</location>
    </subcellularLocation>
</comment>
<evidence type="ECO:0000313" key="8">
    <source>
        <dbReference type="EMBL" id="CAH1398367.1"/>
    </source>
</evidence>
<keyword evidence="9" id="KW-1185">Reference proteome</keyword>
<dbReference type="PANTHER" id="PTHR24258">
    <property type="entry name" value="SERINE PROTEASE-RELATED"/>
    <property type="match status" value="1"/>
</dbReference>
<dbReference type="InterPro" id="IPR043504">
    <property type="entry name" value="Peptidase_S1_PA_chymotrypsin"/>
</dbReference>
<accession>A0A9P0MPX0</accession>
<feature type="compositionally biased region" description="Low complexity" evidence="6">
    <location>
        <begin position="68"/>
        <end position="81"/>
    </location>
</feature>
<gene>
    <name evidence="8" type="ORF">NEZAVI_LOCUS8032</name>
</gene>
<evidence type="ECO:0000256" key="4">
    <source>
        <dbReference type="ARBA" id="ARBA00068096"/>
    </source>
</evidence>
<dbReference type="GO" id="GO:0006508">
    <property type="term" value="P:proteolysis"/>
    <property type="evidence" value="ECO:0007669"/>
    <property type="project" value="InterPro"/>
</dbReference>
<proteinExistence type="predicted"/>
<dbReference type="AlphaFoldDB" id="A0A9P0MPX0"/>
<dbReference type="SUPFAM" id="SSF50494">
    <property type="entry name" value="Trypsin-like serine proteases"/>
    <property type="match status" value="1"/>
</dbReference>
<dbReference type="InterPro" id="IPR009003">
    <property type="entry name" value="Peptidase_S1_PA"/>
</dbReference>
<evidence type="ECO:0000259" key="7">
    <source>
        <dbReference type="PROSITE" id="PS50240"/>
    </source>
</evidence>
<dbReference type="PRINTS" id="PR00722">
    <property type="entry name" value="CHYMOTRYPSIN"/>
</dbReference>
<organism evidence="8 9">
    <name type="scientific">Nezara viridula</name>
    <name type="common">Southern green stink bug</name>
    <name type="synonym">Cimex viridulus</name>
    <dbReference type="NCBI Taxonomy" id="85310"/>
    <lineage>
        <taxon>Eukaryota</taxon>
        <taxon>Metazoa</taxon>
        <taxon>Ecdysozoa</taxon>
        <taxon>Arthropoda</taxon>
        <taxon>Hexapoda</taxon>
        <taxon>Insecta</taxon>
        <taxon>Pterygota</taxon>
        <taxon>Neoptera</taxon>
        <taxon>Paraneoptera</taxon>
        <taxon>Hemiptera</taxon>
        <taxon>Heteroptera</taxon>
        <taxon>Panheteroptera</taxon>
        <taxon>Pentatomomorpha</taxon>
        <taxon>Pentatomoidea</taxon>
        <taxon>Pentatomidae</taxon>
        <taxon>Pentatominae</taxon>
        <taxon>Nezara</taxon>
    </lineage>
</organism>
<feature type="domain" description="Peptidase S1" evidence="7">
    <location>
        <begin position="111"/>
        <end position="358"/>
    </location>
</feature>
<dbReference type="Gene3D" id="2.40.10.10">
    <property type="entry name" value="Trypsin-like serine proteases"/>
    <property type="match status" value="1"/>
</dbReference>
<reference evidence="8" key="1">
    <citation type="submission" date="2022-01" db="EMBL/GenBank/DDBJ databases">
        <authorList>
            <person name="King R."/>
        </authorList>
    </citation>
    <scope>NUCLEOTIDE SEQUENCE</scope>
</reference>
<dbReference type="SMART" id="SM00020">
    <property type="entry name" value="Tryp_SPc"/>
    <property type="match status" value="1"/>
</dbReference>
<dbReference type="Proteomes" id="UP001152798">
    <property type="component" value="Chromosome 4"/>
</dbReference>
<dbReference type="PROSITE" id="PS50240">
    <property type="entry name" value="TRYPSIN_DOM"/>
    <property type="match status" value="1"/>
</dbReference>
<dbReference type="GO" id="GO:0004252">
    <property type="term" value="F:serine-type endopeptidase activity"/>
    <property type="evidence" value="ECO:0007669"/>
    <property type="project" value="InterPro"/>
</dbReference>